<keyword evidence="6" id="KW-1185">Reference proteome</keyword>
<dbReference type="PRINTS" id="PR00778">
    <property type="entry name" value="HTHARSR"/>
</dbReference>
<dbReference type="InterPro" id="IPR001845">
    <property type="entry name" value="HTH_ArsR_DNA-bd_dom"/>
</dbReference>
<keyword evidence="3" id="KW-0804">Transcription</keyword>
<protein>
    <submittedName>
        <fullName evidence="5">ArsR family transcriptional regulator</fullName>
    </submittedName>
</protein>
<keyword evidence="2" id="KW-0238">DNA-binding</keyword>
<dbReference type="STRING" id="1408254.T458_14775"/>
<evidence type="ECO:0000313" key="6">
    <source>
        <dbReference type="Proteomes" id="UP000017973"/>
    </source>
</evidence>
<dbReference type="GO" id="GO:0003677">
    <property type="term" value="F:DNA binding"/>
    <property type="evidence" value="ECO:0007669"/>
    <property type="project" value="UniProtKB-KW"/>
</dbReference>
<dbReference type="InterPro" id="IPR051011">
    <property type="entry name" value="Metal_resp_trans_reg"/>
</dbReference>
<comment type="caution">
    <text evidence="5">The sequence shown here is derived from an EMBL/GenBank/DDBJ whole genome shotgun (WGS) entry which is preliminary data.</text>
</comment>
<dbReference type="InterPro" id="IPR011991">
    <property type="entry name" value="ArsR-like_HTH"/>
</dbReference>
<reference evidence="5 6" key="1">
    <citation type="journal article" date="2014" name="Genome Announc.">
        <title>Draft Genome Sequence of Brevibacillus panacihumi Strain W25, a Halotolerant Hydrocarbon-Degrading Bacterium.</title>
        <authorList>
            <person name="Wang X."/>
            <person name="Jin D."/>
            <person name="Zhou L."/>
            <person name="Wu L."/>
            <person name="An W."/>
            <person name="Chen Y."/>
            <person name="Zhao L."/>
        </authorList>
    </citation>
    <scope>NUCLEOTIDE SEQUENCE [LARGE SCALE GENOMIC DNA]</scope>
    <source>
        <strain evidence="5 6">W25</strain>
    </source>
</reference>
<dbReference type="GO" id="GO:0003700">
    <property type="term" value="F:DNA-binding transcription factor activity"/>
    <property type="evidence" value="ECO:0007669"/>
    <property type="project" value="InterPro"/>
</dbReference>
<evidence type="ECO:0000256" key="1">
    <source>
        <dbReference type="ARBA" id="ARBA00023015"/>
    </source>
</evidence>
<dbReference type="NCBIfam" id="NF033788">
    <property type="entry name" value="HTH_metalloreg"/>
    <property type="match status" value="1"/>
</dbReference>
<evidence type="ECO:0000259" key="4">
    <source>
        <dbReference type="PROSITE" id="PS50987"/>
    </source>
</evidence>
<dbReference type="PANTHER" id="PTHR43132">
    <property type="entry name" value="ARSENICAL RESISTANCE OPERON REPRESSOR ARSR-RELATED"/>
    <property type="match status" value="1"/>
</dbReference>
<dbReference type="PANTHER" id="PTHR43132:SF6">
    <property type="entry name" value="HTH-TYPE TRANSCRIPTIONAL REPRESSOR CZRA"/>
    <property type="match status" value="1"/>
</dbReference>
<dbReference type="eggNOG" id="COG0640">
    <property type="taxonomic scope" value="Bacteria"/>
</dbReference>
<name>V6M0V6_9BACL</name>
<organism evidence="5 6">
    <name type="scientific">Brevibacillus panacihumi W25</name>
    <dbReference type="NCBI Taxonomy" id="1408254"/>
    <lineage>
        <taxon>Bacteria</taxon>
        <taxon>Bacillati</taxon>
        <taxon>Bacillota</taxon>
        <taxon>Bacilli</taxon>
        <taxon>Bacillales</taxon>
        <taxon>Paenibacillaceae</taxon>
        <taxon>Brevibacillus</taxon>
    </lineage>
</organism>
<evidence type="ECO:0000256" key="2">
    <source>
        <dbReference type="ARBA" id="ARBA00023125"/>
    </source>
</evidence>
<dbReference type="SUPFAM" id="SSF46785">
    <property type="entry name" value="Winged helix' DNA-binding domain"/>
    <property type="match status" value="1"/>
</dbReference>
<dbReference type="SMART" id="SM00418">
    <property type="entry name" value="HTH_ARSR"/>
    <property type="match status" value="1"/>
</dbReference>
<dbReference type="RefSeq" id="WP_023556839.1">
    <property type="nucleotide sequence ID" value="NZ_KI629785.1"/>
</dbReference>
<proteinExistence type="predicted"/>
<evidence type="ECO:0000313" key="5">
    <source>
        <dbReference type="EMBL" id="EST52254.1"/>
    </source>
</evidence>
<dbReference type="InterPro" id="IPR036388">
    <property type="entry name" value="WH-like_DNA-bd_sf"/>
</dbReference>
<dbReference type="HOGENOM" id="CLU_097806_6_3_9"/>
<dbReference type="Gene3D" id="1.10.10.10">
    <property type="entry name" value="Winged helix-like DNA-binding domain superfamily/Winged helix DNA-binding domain"/>
    <property type="match status" value="1"/>
</dbReference>
<dbReference type="AlphaFoldDB" id="V6M0V6"/>
<keyword evidence="1" id="KW-0805">Transcription regulation</keyword>
<dbReference type="Proteomes" id="UP000017973">
    <property type="component" value="Unassembled WGS sequence"/>
</dbReference>
<dbReference type="PATRIC" id="fig|1408254.3.peg.2888"/>
<dbReference type="InterPro" id="IPR036390">
    <property type="entry name" value="WH_DNA-bd_sf"/>
</dbReference>
<dbReference type="Pfam" id="PF01022">
    <property type="entry name" value="HTH_5"/>
    <property type="match status" value="1"/>
</dbReference>
<dbReference type="CDD" id="cd00090">
    <property type="entry name" value="HTH_ARSR"/>
    <property type="match status" value="1"/>
</dbReference>
<dbReference type="PROSITE" id="PS50987">
    <property type="entry name" value="HTH_ARSR_2"/>
    <property type="match status" value="1"/>
</dbReference>
<gene>
    <name evidence="5" type="ORF">T458_14775</name>
</gene>
<evidence type="ECO:0000256" key="3">
    <source>
        <dbReference type="ARBA" id="ARBA00023163"/>
    </source>
</evidence>
<accession>V6M0V6</accession>
<sequence length="95" mass="10957">MVQFSEVQSFLKALASEKRQEIMFLFSDRKELTVNEVAQLVEIGQSTASEQLAILKRAGMLYSRKEGKEVYYSPNREQILATMQQLNTYLLNCCK</sequence>
<dbReference type="EMBL" id="AYJU01000017">
    <property type="protein sequence ID" value="EST52254.1"/>
    <property type="molecule type" value="Genomic_DNA"/>
</dbReference>
<feature type="domain" description="HTH arsR-type" evidence="4">
    <location>
        <begin position="1"/>
        <end position="94"/>
    </location>
</feature>
<dbReference type="OrthoDB" id="9794330at2"/>